<dbReference type="Proteomes" id="UP000053989">
    <property type="component" value="Unassembled WGS sequence"/>
</dbReference>
<feature type="domain" description="KOW" evidence="2">
    <location>
        <begin position="550"/>
        <end position="577"/>
    </location>
</feature>
<feature type="domain" description="KOW" evidence="2">
    <location>
        <begin position="651"/>
        <end position="678"/>
    </location>
</feature>
<evidence type="ECO:0000313" key="4">
    <source>
        <dbReference type="Proteomes" id="UP000053989"/>
    </source>
</evidence>
<dbReference type="SMART" id="SM00739">
    <property type="entry name" value="KOW"/>
    <property type="match status" value="4"/>
</dbReference>
<dbReference type="InterPro" id="IPR008991">
    <property type="entry name" value="Translation_prot_SH3-like_sf"/>
</dbReference>
<dbReference type="AlphaFoldDB" id="A0A0C2ZVC9"/>
<evidence type="ECO:0000259" key="2">
    <source>
        <dbReference type="SMART" id="SM00739"/>
    </source>
</evidence>
<dbReference type="EMBL" id="KN822022">
    <property type="protein sequence ID" value="KIM65443.1"/>
    <property type="molecule type" value="Genomic_DNA"/>
</dbReference>
<protein>
    <recommendedName>
        <fullName evidence="2">KOW domain-containing protein</fullName>
    </recommendedName>
</protein>
<feature type="region of interest" description="Disordered" evidence="1">
    <location>
        <begin position="159"/>
        <end position="189"/>
    </location>
</feature>
<reference evidence="3 4" key="1">
    <citation type="submission" date="2014-04" db="EMBL/GenBank/DDBJ databases">
        <authorList>
            <consortium name="DOE Joint Genome Institute"/>
            <person name="Kuo A."/>
            <person name="Kohler A."/>
            <person name="Nagy L.G."/>
            <person name="Floudas D."/>
            <person name="Copeland A."/>
            <person name="Barry K.W."/>
            <person name="Cichocki N."/>
            <person name="Veneault-Fourrey C."/>
            <person name="LaButti K."/>
            <person name="Lindquist E.A."/>
            <person name="Lipzen A."/>
            <person name="Lundell T."/>
            <person name="Morin E."/>
            <person name="Murat C."/>
            <person name="Sun H."/>
            <person name="Tunlid A."/>
            <person name="Henrissat B."/>
            <person name="Grigoriev I.V."/>
            <person name="Hibbett D.S."/>
            <person name="Martin F."/>
            <person name="Nordberg H.P."/>
            <person name="Cantor M.N."/>
            <person name="Hua S.X."/>
        </authorList>
    </citation>
    <scope>NUCLEOTIDE SEQUENCE [LARGE SCALE GENOMIC DNA]</scope>
    <source>
        <strain evidence="3 4">Foug A</strain>
    </source>
</reference>
<feature type="domain" description="KOW" evidence="2">
    <location>
        <begin position="433"/>
        <end position="460"/>
    </location>
</feature>
<dbReference type="OrthoDB" id="2659490at2759"/>
<gene>
    <name evidence="3" type="ORF">SCLCIDRAFT_22646</name>
</gene>
<sequence length="1010" mass="112697">MLTPSVKISPSMVVSTVYLWLERYARNEVTLSHVLHHIDFELGAVKAHFDEDRWMDILEHIETRPNGWDEVKAEWLRVKSVSLLQDKRAWRVIQTWIYGGSNLALVSEVMQIAYGDRYIHADWEDIFHHLQEVWETEEEEENPETRQIFQEILDSQGLSLPPPPHYNGDAPLPASLKAPTKSQKKTPNNLCSLDMGVIDLTVFRADSEDDNIDAGPSKPPKKQRKIDISRSIDHFLDTSALDDEEEEDYSGDDTLMARPSEVLPGGLASFASRVDDICHLYSGRANHVHDTSHDPLHRSPLSTSQALPRVYKVKSGIYRNDVGYMLSRDGDQVSILVAPRQRPYDSGHQKLLFDADAARLAGYAITLDPSDTRAGVMSCDGLIYHKGLLRCSLLKKTLEVVELPHPDDLVLHSLAGIDPPLIHQTIKMFSAQFWQQGDLVCITEGELFNMSATILSVNFQNKSASVVIDSNGTLPVQHSCPISSLQRTYRCGHSVKVFAGSDRGTEGCVVDHSGENIILTVHRTGEIIEIQVDPLLIHTFTPAHRIAEDTIQIGDYATILHGPQRGLRGTIHNETPSIPEGVDPWCLHIHKDEAVIDPPSMLKFSSQNGYDGCTVLNVDFLNASMVIRHEDFTLRVHISSCTKVHNWTPLSLHRGSEVWIIAGDKKGHRANLVSLGRQLSVVSMLGYPHYEIKNVEVATSTGYLLNGDKLDDVRLHALMALQRKSFVQEPPNLDKTTDDPWVISASDLSSASPFPPPSTTPPAVNKGNIAWLFDDAFCRFTDFCVCLNVGIGYNRGSLCKRVVYTTCPDRFLGPEGPVLPSQLCSTRIQKHLEPRWNVYDSAIVPLIHIWKSALFVQPQLPSSASVNMATATNDLGDMMPLEMLEEMALRAELAVSGGANGHNLREMTREEKACRKQKIVTLRIAVDPQTWEKERENAELIAAEQEDNAPVSQLDSERDKDDKKLTKPKKRKRESDAAVKPKAKTKPKSDKKVSGQGKLGNGGINCRRLC</sequence>
<dbReference type="HOGENOM" id="CLU_298294_0_0_1"/>
<name>A0A0C2ZVC9_9AGAM</name>
<evidence type="ECO:0000313" key="3">
    <source>
        <dbReference type="EMBL" id="KIM65443.1"/>
    </source>
</evidence>
<dbReference type="InParanoid" id="A0A0C2ZVC9"/>
<dbReference type="STRING" id="1036808.A0A0C2ZVC9"/>
<dbReference type="SUPFAM" id="SSF50104">
    <property type="entry name" value="Translation proteins SH3-like domain"/>
    <property type="match status" value="1"/>
</dbReference>
<accession>A0A0C2ZVC9</accession>
<dbReference type="InterPro" id="IPR005824">
    <property type="entry name" value="KOW"/>
</dbReference>
<feature type="region of interest" description="Disordered" evidence="1">
    <location>
        <begin position="208"/>
        <end position="229"/>
    </location>
</feature>
<feature type="domain" description="KOW" evidence="2">
    <location>
        <begin position="488"/>
        <end position="515"/>
    </location>
</feature>
<keyword evidence="4" id="KW-1185">Reference proteome</keyword>
<reference evidence="4" key="2">
    <citation type="submission" date="2015-01" db="EMBL/GenBank/DDBJ databases">
        <title>Evolutionary Origins and Diversification of the Mycorrhizal Mutualists.</title>
        <authorList>
            <consortium name="DOE Joint Genome Institute"/>
            <consortium name="Mycorrhizal Genomics Consortium"/>
            <person name="Kohler A."/>
            <person name="Kuo A."/>
            <person name="Nagy L.G."/>
            <person name="Floudas D."/>
            <person name="Copeland A."/>
            <person name="Barry K.W."/>
            <person name="Cichocki N."/>
            <person name="Veneault-Fourrey C."/>
            <person name="LaButti K."/>
            <person name="Lindquist E.A."/>
            <person name="Lipzen A."/>
            <person name="Lundell T."/>
            <person name="Morin E."/>
            <person name="Murat C."/>
            <person name="Riley R."/>
            <person name="Ohm R."/>
            <person name="Sun H."/>
            <person name="Tunlid A."/>
            <person name="Henrissat B."/>
            <person name="Grigoriev I.V."/>
            <person name="Hibbett D.S."/>
            <person name="Martin F."/>
        </authorList>
    </citation>
    <scope>NUCLEOTIDE SEQUENCE [LARGE SCALE GENOMIC DNA]</scope>
    <source>
        <strain evidence="4">Foug A</strain>
    </source>
</reference>
<proteinExistence type="predicted"/>
<evidence type="ECO:0000256" key="1">
    <source>
        <dbReference type="SAM" id="MobiDB-lite"/>
    </source>
</evidence>
<feature type="region of interest" description="Disordered" evidence="1">
    <location>
        <begin position="942"/>
        <end position="1010"/>
    </location>
</feature>
<organism evidence="3 4">
    <name type="scientific">Scleroderma citrinum Foug A</name>
    <dbReference type="NCBI Taxonomy" id="1036808"/>
    <lineage>
        <taxon>Eukaryota</taxon>
        <taxon>Fungi</taxon>
        <taxon>Dikarya</taxon>
        <taxon>Basidiomycota</taxon>
        <taxon>Agaricomycotina</taxon>
        <taxon>Agaricomycetes</taxon>
        <taxon>Agaricomycetidae</taxon>
        <taxon>Boletales</taxon>
        <taxon>Sclerodermatineae</taxon>
        <taxon>Sclerodermataceae</taxon>
        <taxon>Scleroderma</taxon>
    </lineage>
</organism>
<feature type="compositionally biased region" description="Basic and acidic residues" evidence="1">
    <location>
        <begin position="955"/>
        <end position="965"/>
    </location>
</feature>